<feature type="signal peptide" evidence="1">
    <location>
        <begin position="1"/>
        <end position="26"/>
    </location>
</feature>
<reference evidence="3" key="1">
    <citation type="submission" date="2016-02" db="EMBL/GenBank/DDBJ databases">
        <authorList>
            <person name="Rodrigo-Torres Lidia"/>
            <person name="Arahal R.David."/>
        </authorList>
    </citation>
    <scope>NUCLEOTIDE SEQUENCE [LARGE SCALE GENOMIC DNA]</scope>
    <source>
        <strain evidence="3">CECT 8713</strain>
    </source>
</reference>
<proteinExistence type="predicted"/>
<accession>A0A128FA79</accession>
<keyword evidence="1" id="KW-0732">Signal</keyword>
<name>A0A128FA79_9GAMM</name>
<gene>
    <name evidence="2" type="ORF">GMA8713_02517</name>
</gene>
<evidence type="ECO:0000256" key="1">
    <source>
        <dbReference type="SAM" id="SignalP"/>
    </source>
</evidence>
<evidence type="ECO:0000313" key="3">
    <source>
        <dbReference type="Proteomes" id="UP000073601"/>
    </source>
</evidence>
<evidence type="ECO:0000313" key="2">
    <source>
        <dbReference type="EMBL" id="CZF83191.1"/>
    </source>
</evidence>
<dbReference type="Proteomes" id="UP000073601">
    <property type="component" value="Unassembled WGS sequence"/>
</dbReference>
<dbReference type="InterPro" id="IPR010270">
    <property type="entry name" value="Phage_P2_GpM"/>
</dbReference>
<dbReference type="GO" id="GO:0003677">
    <property type="term" value="F:DNA binding"/>
    <property type="evidence" value="ECO:0007669"/>
    <property type="project" value="InterPro"/>
</dbReference>
<keyword evidence="3" id="KW-1185">Reference proteome</keyword>
<feature type="chain" id="PRO_5007282214" evidence="1">
    <location>
        <begin position="27"/>
        <end position="238"/>
    </location>
</feature>
<dbReference type="Pfam" id="PF05944">
    <property type="entry name" value="Phage_term_smal"/>
    <property type="match status" value="1"/>
</dbReference>
<dbReference type="EMBL" id="FIZY01000021">
    <property type="protein sequence ID" value="CZF83191.1"/>
    <property type="molecule type" value="Genomic_DNA"/>
</dbReference>
<protein>
    <submittedName>
        <fullName evidence="2">Phage small terminase subunit</fullName>
    </submittedName>
</protein>
<organism evidence="2 3">
    <name type="scientific">Grimontia marina</name>
    <dbReference type="NCBI Taxonomy" id="646534"/>
    <lineage>
        <taxon>Bacteria</taxon>
        <taxon>Pseudomonadati</taxon>
        <taxon>Pseudomonadota</taxon>
        <taxon>Gammaproteobacteria</taxon>
        <taxon>Vibrionales</taxon>
        <taxon>Vibrionaceae</taxon>
        <taxon>Grimontia</taxon>
    </lineage>
</organism>
<dbReference type="AlphaFoldDB" id="A0A128FA79"/>
<sequence length="238" mass="26773">MASPLRRQRDALIAKTLLKASPTAYASSPAALTLPLMELEADKATLKSFNAIADKIAHKRTVLIPKYRPMADAFLNADDVHDNPVFTHVVLWLFDVGEIHTFIEWCFVAIEKGLPSPSHIKRDWPTFCADSVYDWAHSQAEKGDSIEPYFSMVFEQVRHHWRLHEKVVAKWYKLAGLQQLRDDTGKPNVTAIGDVEQLKEALALLTGAHECYDKIGVTDLIKNRIPARINALTAETDS</sequence>
<dbReference type="RefSeq" id="WP_062710103.1">
    <property type="nucleotide sequence ID" value="NZ_CAWRCI010000021.1"/>
</dbReference>
<dbReference type="GO" id="GO:0004519">
    <property type="term" value="F:endonuclease activity"/>
    <property type="evidence" value="ECO:0007669"/>
    <property type="project" value="InterPro"/>
</dbReference>
<dbReference type="OrthoDB" id="8562788at2"/>